<comment type="caution">
    <text evidence="1">The sequence shown here is derived from an EMBL/GenBank/DDBJ whole genome shotgun (WGS) entry which is preliminary data.</text>
</comment>
<dbReference type="SUPFAM" id="SSF143880">
    <property type="entry name" value="NE0471 N-terminal domain-like"/>
    <property type="match status" value="1"/>
</dbReference>
<dbReference type="Proteomes" id="UP000786989">
    <property type="component" value="Unassembled WGS sequence"/>
</dbReference>
<gene>
    <name evidence="1" type="ORF">K8U77_04525</name>
</gene>
<reference evidence="1" key="2">
    <citation type="submission" date="2021-09" db="EMBL/GenBank/DDBJ databases">
        <authorList>
            <person name="Gilroy R."/>
        </authorList>
    </citation>
    <scope>NUCLEOTIDE SEQUENCE</scope>
    <source>
        <strain evidence="1">ChiGjej6B6-11269</strain>
    </source>
</reference>
<name>A0A9D2UWK2_9ACTN</name>
<dbReference type="InterPro" id="IPR036782">
    <property type="entry name" value="NE0471-like_N"/>
</dbReference>
<evidence type="ECO:0000313" key="2">
    <source>
        <dbReference type="Proteomes" id="UP000786989"/>
    </source>
</evidence>
<organism evidence="1 2">
    <name type="scientific">Slackia equolifaciens</name>
    <dbReference type="NCBI Taxonomy" id="498718"/>
    <lineage>
        <taxon>Bacteria</taxon>
        <taxon>Bacillati</taxon>
        <taxon>Actinomycetota</taxon>
        <taxon>Coriobacteriia</taxon>
        <taxon>Eggerthellales</taxon>
        <taxon>Eggerthellaceae</taxon>
        <taxon>Slackia</taxon>
    </lineage>
</organism>
<protein>
    <submittedName>
        <fullName evidence="1">DUF2442 domain-containing protein</fullName>
    </submittedName>
</protein>
<proteinExistence type="predicted"/>
<dbReference type="EMBL" id="DYWI01000077">
    <property type="protein sequence ID" value="HJF65367.1"/>
    <property type="molecule type" value="Genomic_DNA"/>
</dbReference>
<dbReference type="AlphaFoldDB" id="A0A9D2UWK2"/>
<evidence type="ECO:0000313" key="1">
    <source>
        <dbReference type="EMBL" id="HJF65367.1"/>
    </source>
</evidence>
<accession>A0A9D2UWK2</accession>
<dbReference type="Gene3D" id="3.30.2020.10">
    <property type="entry name" value="NE0471-like N-terminal domain"/>
    <property type="match status" value="1"/>
</dbReference>
<reference evidence="1" key="1">
    <citation type="journal article" date="2021" name="PeerJ">
        <title>Extensive microbial diversity within the chicken gut microbiome revealed by metagenomics and culture.</title>
        <authorList>
            <person name="Gilroy R."/>
            <person name="Ravi A."/>
            <person name="Getino M."/>
            <person name="Pursley I."/>
            <person name="Horton D.L."/>
            <person name="Alikhan N.F."/>
            <person name="Baker D."/>
            <person name="Gharbi K."/>
            <person name="Hall N."/>
            <person name="Watson M."/>
            <person name="Adriaenssens E.M."/>
            <person name="Foster-Nyarko E."/>
            <person name="Jarju S."/>
            <person name="Secka A."/>
            <person name="Antonio M."/>
            <person name="Oren A."/>
            <person name="Chaudhuri R.R."/>
            <person name="La Ragione R."/>
            <person name="Hildebrand F."/>
            <person name="Pallen M.J."/>
        </authorList>
    </citation>
    <scope>NUCLEOTIDE SEQUENCE</scope>
    <source>
        <strain evidence="1">ChiGjej6B6-11269</strain>
    </source>
</reference>
<sequence>MYAYFSDSSAHLVDIKPLIERGGMFARLSDEVFFRETLTVMHGTVAWGITDTRDETQCIDLDPCTTYECPVIKDPLESVA</sequence>